<dbReference type="Proteomes" id="UP000265816">
    <property type="component" value="Unassembled WGS sequence"/>
</dbReference>
<dbReference type="PROSITE" id="PS51186">
    <property type="entry name" value="GNAT"/>
    <property type="match status" value="1"/>
</dbReference>
<dbReference type="OrthoDB" id="2737536at2"/>
<proteinExistence type="predicted"/>
<dbReference type="Gene3D" id="3.40.630.30">
    <property type="match status" value="1"/>
</dbReference>
<dbReference type="AlphaFoldDB" id="A0A398B6L9"/>
<keyword evidence="2" id="KW-0808">Transferase</keyword>
<protein>
    <submittedName>
        <fullName evidence="2">GNAT family N-acetyltransferase</fullName>
    </submittedName>
</protein>
<dbReference type="CDD" id="cd04301">
    <property type="entry name" value="NAT_SF"/>
    <property type="match status" value="1"/>
</dbReference>
<keyword evidence="3" id="KW-1185">Reference proteome</keyword>
<dbReference type="RefSeq" id="WP_119112602.1">
    <property type="nucleotide sequence ID" value="NZ_CBCSEO010000002.1"/>
</dbReference>
<dbReference type="Pfam" id="PF00583">
    <property type="entry name" value="Acetyltransf_1"/>
    <property type="match status" value="1"/>
</dbReference>
<comment type="caution">
    <text evidence="2">The sequence shown here is derived from an EMBL/GenBank/DDBJ whole genome shotgun (WGS) entry which is preliminary data.</text>
</comment>
<evidence type="ECO:0000259" key="1">
    <source>
        <dbReference type="PROSITE" id="PS51186"/>
    </source>
</evidence>
<dbReference type="EMBL" id="QWVT01000015">
    <property type="protein sequence ID" value="RID85749.1"/>
    <property type="molecule type" value="Genomic_DNA"/>
</dbReference>
<organism evidence="2 3">
    <name type="scientific">Mesobacillus zeae</name>
    <dbReference type="NCBI Taxonomy" id="1917180"/>
    <lineage>
        <taxon>Bacteria</taxon>
        <taxon>Bacillati</taxon>
        <taxon>Bacillota</taxon>
        <taxon>Bacilli</taxon>
        <taxon>Bacillales</taxon>
        <taxon>Bacillaceae</taxon>
        <taxon>Mesobacillus</taxon>
    </lineage>
</organism>
<evidence type="ECO:0000313" key="3">
    <source>
        <dbReference type="Proteomes" id="UP000265816"/>
    </source>
</evidence>
<reference evidence="2 3" key="1">
    <citation type="submission" date="2018-08" db="EMBL/GenBank/DDBJ databases">
        <title>Bacillus jemisoniae sp. nov., Bacillus chryseoplanitiae sp. nov., Bacillus resnikiae sp. nov., and Bacillus frankliniae sp. nov., isolated from Viking spacecraft and associated surfaces.</title>
        <authorList>
            <person name="Seuylemezian A."/>
            <person name="Vaishampayan P."/>
        </authorList>
    </citation>
    <scope>NUCLEOTIDE SEQUENCE [LARGE SCALE GENOMIC DNA]</scope>
    <source>
        <strain evidence="2 3">JJ-247</strain>
    </source>
</reference>
<dbReference type="InterPro" id="IPR000182">
    <property type="entry name" value="GNAT_dom"/>
</dbReference>
<feature type="domain" description="N-acetyltransferase" evidence="1">
    <location>
        <begin position="118"/>
        <end position="257"/>
    </location>
</feature>
<accession>A0A398B6L9</accession>
<dbReference type="SUPFAM" id="SSF55729">
    <property type="entry name" value="Acyl-CoA N-acyltransferases (Nat)"/>
    <property type="match status" value="1"/>
</dbReference>
<sequence length="261" mass="30672">MNDLEKIVELDCEYIESFSKAERRDWGILFHNEDQPVYYDANHAHIWKEVRTPLNVLQDIKSFYEEKALTPRIYLYNLEKNKQFLEELKSCGFKYEEFEHPVQLWDGTLPNRLVDSDIKIELVTNENYIEALEIECCIQELGGRTVREKSFPHEFAHPQFTYYLLRYKGIACCTACLFKSDKQARIESVATLEAYRGKGLIGHLIRYIQEIALENNIEKLWIFPINESVERVYHKSGFKTVSTIRSLHAFTCGKSIKEIQG</sequence>
<dbReference type="GO" id="GO:0016747">
    <property type="term" value="F:acyltransferase activity, transferring groups other than amino-acyl groups"/>
    <property type="evidence" value="ECO:0007669"/>
    <property type="project" value="InterPro"/>
</dbReference>
<evidence type="ECO:0000313" key="2">
    <source>
        <dbReference type="EMBL" id="RID85749.1"/>
    </source>
</evidence>
<name>A0A398B6L9_9BACI</name>
<gene>
    <name evidence="2" type="ORF">D1970_09410</name>
</gene>
<dbReference type="InterPro" id="IPR016181">
    <property type="entry name" value="Acyl_CoA_acyltransferase"/>
</dbReference>